<feature type="compositionally biased region" description="Low complexity" evidence="1">
    <location>
        <begin position="288"/>
        <end position="297"/>
    </location>
</feature>
<dbReference type="EMBL" id="JABANM010003972">
    <property type="protein sequence ID" value="KAF4749972.1"/>
    <property type="molecule type" value="Genomic_DNA"/>
</dbReference>
<feature type="compositionally biased region" description="Gly residues" evidence="1">
    <location>
        <begin position="278"/>
        <end position="287"/>
    </location>
</feature>
<evidence type="ECO:0000313" key="2">
    <source>
        <dbReference type="EMBL" id="KAF4749972.1"/>
    </source>
</evidence>
<sequence>TASPAVAATPAAAAAAAAAASSKSQTSQPGTPPSAAPKPAGGLFGAPVGSSSTSGAFGAFGSTQKGASSSSSSMFGSAPSASKPAAGGLFGSAPSSASGGLFGPSGTVQSSSSGSSPFNSSSSSSSTTTHKPGGLFGAGSASSSSSGGFGAFGGGGAAQSSSSASPFGAPPAAASAFGSKPAAPSPFGAQSSSGGFGAFGASQSSSSSSSPFGGAPASSSAGGFGAFGAKAASPNPFGSAPAAGGGGFGAFGSGGAAPSSGGAFGATSSSSAPQAGSGFGAFGGGAQKPGPFGSTPSTGGGLGAFGSAPQSSSSGFGAFGGGGTQSASGFGAFGGTSPATSGSSGFGAFGGSSNTQTGSGFGAFGSGQTSAGFGAFGGGGGSQPQNAFSGISGEASAPLIEINIVVINLLHRVIRRRKMINTLGLLHDAGLKQGFRVRSHLVEAVDGVSQSLVELNACYGVRPYPQWKIPPTSAQYVKVPPSWKESLTSGGIASTLSHLDVAVLVHKRGWATPTIVAEDDFELVCSPAEFWAHINLILHDADTESQHSGVPWDMIMLGSGRHREDVCPPRPIPCSDGRLDVAGFSYLTTMYLLSPCGARKLSNTRPRILHNCVVFDDLHNILAGLCEASRPHLHQLYEDVQLVLLDSVRKLVCQDRSDCGHDTEVNAGPRKRRSDTDLYTVTAKGPEPLRLVRVMLKGTGHCVRWRRRTEVVGEAEDELWGNTVEFARSGAPPTSRRRGNATEGHVIPCALGFVALSSGQAGIFLAS</sequence>
<protein>
    <submittedName>
        <fullName evidence="2">Uncharacterized protein</fullName>
    </submittedName>
</protein>
<evidence type="ECO:0000256" key="1">
    <source>
        <dbReference type="SAM" id="MobiDB-lite"/>
    </source>
</evidence>
<feature type="compositionally biased region" description="Low complexity" evidence="1">
    <location>
        <begin position="158"/>
        <end position="219"/>
    </location>
</feature>
<feature type="region of interest" description="Disordered" evidence="1">
    <location>
        <begin position="278"/>
        <end position="308"/>
    </location>
</feature>
<proteinExistence type="predicted"/>
<evidence type="ECO:0000313" key="3">
    <source>
        <dbReference type="Proteomes" id="UP000574390"/>
    </source>
</evidence>
<gene>
    <name evidence="2" type="ORF">FOZ62_012589</name>
</gene>
<name>A0A7J6TZA5_PEROL</name>
<dbReference type="Proteomes" id="UP000574390">
    <property type="component" value="Unassembled WGS sequence"/>
</dbReference>
<feature type="compositionally biased region" description="Low complexity" evidence="1">
    <location>
        <begin position="110"/>
        <end position="126"/>
    </location>
</feature>
<accession>A0A7J6TZA5</accession>
<organism evidence="2 3">
    <name type="scientific">Perkinsus olseni</name>
    <name type="common">Perkinsus atlanticus</name>
    <dbReference type="NCBI Taxonomy" id="32597"/>
    <lineage>
        <taxon>Eukaryota</taxon>
        <taxon>Sar</taxon>
        <taxon>Alveolata</taxon>
        <taxon>Perkinsozoa</taxon>
        <taxon>Perkinsea</taxon>
        <taxon>Perkinsida</taxon>
        <taxon>Perkinsidae</taxon>
        <taxon>Perkinsus</taxon>
    </lineage>
</organism>
<dbReference type="AlphaFoldDB" id="A0A7J6TZA5"/>
<feature type="region of interest" description="Disordered" evidence="1">
    <location>
        <begin position="17"/>
        <end position="219"/>
    </location>
</feature>
<feature type="compositionally biased region" description="Gly residues" evidence="1">
    <location>
        <begin position="147"/>
        <end position="157"/>
    </location>
</feature>
<feature type="compositionally biased region" description="Low complexity" evidence="1">
    <location>
        <begin position="49"/>
        <end position="87"/>
    </location>
</feature>
<reference evidence="2 3" key="1">
    <citation type="submission" date="2020-04" db="EMBL/GenBank/DDBJ databases">
        <title>Perkinsus olseni comparative genomics.</title>
        <authorList>
            <person name="Bogema D.R."/>
        </authorList>
    </citation>
    <scope>NUCLEOTIDE SEQUENCE [LARGE SCALE GENOMIC DNA]</scope>
    <source>
        <strain evidence="2">ATCC PRA-205</strain>
    </source>
</reference>
<feature type="non-terminal residue" evidence="2">
    <location>
        <position position="767"/>
    </location>
</feature>
<comment type="caution">
    <text evidence="2">The sequence shown here is derived from an EMBL/GenBank/DDBJ whole genome shotgun (WGS) entry which is preliminary data.</text>
</comment>